<evidence type="ECO:0000313" key="1">
    <source>
        <dbReference type="EMBL" id="ODQ77956.1"/>
    </source>
</evidence>
<protein>
    <submittedName>
        <fullName evidence="1">Uncharacterized protein</fullName>
    </submittedName>
</protein>
<keyword evidence="2" id="KW-1185">Reference proteome</keyword>
<sequence length="58" mass="6337">MSWCTLVKMHCTGSITAGSYKVPVLVAINNVKLKHCVYSGILLYILHRLVCLSSASGR</sequence>
<proteinExistence type="predicted"/>
<reference evidence="2" key="1">
    <citation type="submission" date="2016-05" db="EMBL/GenBank/DDBJ databases">
        <title>Comparative genomics of biotechnologically important yeasts.</title>
        <authorList>
            <consortium name="DOE Joint Genome Institute"/>
            <person name="Riley R."/>
            <person name="Haridas S."/>
            <person name="Wolfe K.H."/>
            <person name="Lopes M.R."/>
            <person name="Hittinger C.T."/>
            <person name="Goker M."/>
            <person name="Salamov A."/>
            <person name="Wisecaver J."/>
            <person name="Long T.M."/>
            <person name="Aerts A.L."/>
            <person name="Barry K."/>
            <person name="Choi C."/>
            <person name="Clum A."/>
            <person name="Coughlan A.Y."/>
            <person name="Deshpande S."/>
            <person name="Douglass A.P."/>
            <person name="Hanson S.J."/>
            <person name="Klenk H.-P."/>
            <person name="Labutti K."/>
            <person name="Lapidus A."/>
            <person name="Lindquist E."/>
            <person name="Lipzen A."/>
            <person name="Meier-Kolthoff J.P."/>
            <person name="Ohm R.A."/>
            <person name="Otillar R.P."/>
            <person name="Pangilinan J."/>
            <person name="Peng Y."/>
            <person name="Rokas A."/>
            <person name="Rosa C.A."/>
            <person name="Scheuner C."/>
            <person name="Sibirny A.A."/>
            <person name="Slot J.C."/>
            <person name="Stielow J.B."/>
            <person name="Sun H."/>
            <person name="Kurtzman C.P."/>
            <person name="Blackwell M."/>
            <person name="Grigoriev I.V."/>
            <person name="Jeffries T.W."/>
        </authorList>
    </citation>
    <scope>NUCLEOTIDE SEQUENCE [LARGE SCALE GENOMIC DNA]</scope>
    <source>
        <strain evidence="2">NRRL Y-12698</strain>
    </source>
</reference>
<dbReference type="Proteomes" id="UP000094336">
    <property type="component" value="Unassembled WGS sequence"/>
</dbReference>
<dbReference type="AlphaFoldDB" id="A0A1E3QJU2"/>
<organism evidence="1 2">
    <name type="scientific">Babjeviella inositovora NRRL Y-12698</name>
    <dbReference type="NCBI Taxonomy" id="984486"/>
    <lineage>
        <taxon>Eukaryota</taxon>
        <taxon>Fungi</taxon>
        <taxon>Dikarya</taxon>
        <taxon>Ascomycota</taxon>
        <taxon>Saccharomycotina</taxon>
        <taxon>Pichiomycetes</taxon>
        <taxon>Serinales incertae sedis</taxon>
        <taxon>Babjeviella</taxon>
    </lineage>
</organism>
<dbReference type="EMBL" id="KV454437">
    <property type="protein sequence ID" value="ODQ77956.1"/>
    <property type="molecule type" value="Genomic_DNA"/>
</dbReference>
<accession>A0A1E3QJU2</accession>
<name>A0A1E3QJU2_9ASCO</name>
<dbReference type="RefSeq" id="XP_018983284.1">
    <property type="nucleotide sequence ID" value="XM_019132907.1"/>
</dbReference>
<evidence type="ECO:0000313" key="2">
    <source>
        <dbReference type="Proteomes" id="UP000094336"/>
    </source>
</evidence>
<gene>
    <name evidence="1" type="ORF">BABINDRAFT_90598</name>
</gene>
<dbReference type="GeneID" id="30150760"/>